<gene>
    <name evidence="3" type="ORF">RRG08_016378</name>
</gene>
<feature type="region of interest" description="Disordered" evidence="1">
    <location>
        <begin position="70"/>
        <end position="99"/>
    </location>
</feature>
<keyword evidence="2" id="KW-0732">Signal</keyword>
<proteinExistence type="predicted"/>
<dbReference type="EMBL" id="JAWDGP010001965">
    <property type="protein sequence ID" value="KAK3786467.1"/>
    <property type="molecule type" value="Genomic_DNA"/>
</dbReference>
<name>A0AAE1DXM2_9GAST</name>
<feature type="signal peptide" evidence="2">
    <location>
        <begin position="1"/>
        <end position="17"/>
    </location>
</feature>
<evidence type="ECO:0000256" key="2">
    <source>
        <dbReference type="SAM" id="SignalP"/>
    </source>
</evidence>
<evidence type="ECO:0000313" key="3">
    <source>
        <dbReference type="EMBL" id="KAK3786467.1"/>
    </source>
</evidence>
<feature type="chain" id="PRO_5042060712" description="Secreted protein" evidence="2">
    <location>
        <begin position="18"/>
        <end position="99"/>
    </location>
</feature>
<comment type="caution">
    <text evidence="3">The sequence shown here is derived from an EMBL/GenBank/DDBJ whole genome shotgun (WGS) entry which is preliminary data.</text>
</comment>
<sequence>MQTVVALFPFSLLLTWAGWVCDVAVFGYERVKLWGQGLMACRLRHQRTIREVSKSTFRKKGEKREIITPAPPKKSHRLKSPAVKVSRDNNSLPCKNLIG</sequence>
<dbReference type="Proteomes" id="UP001283361">
    <property type="component" value="Unassembled WGS sequence"/>
</dbReference>
<reference evidence="3" key="1">
    <citation type="journal article" date="2023" name="G3 (Bethesda)">
        <title>A reference genome for the long-term kleptoplast-retaining sea slug Elysia crispata morphotype clarki.</title>
        <authorList>
            <person name="Eastman K.E."/>
            <person name="Pendleton A.L."/>
            <person name="Shaikh M.A."/>
            <person name="Suttiyut T."/>
            <person name="Ogas R."/>
            <person name="Tomko P."/>
            <person name="Gavelis G."/>
            <person name="Widhalm J.R."/>
            <person name="Wisecaver J.H."/>
        </authorList>
    </citation>
    <scope>NUCLEOTIDE SEQUENCE</scope>
    <source>
        <strain evidence="3">ECLA1</strain>
    </source>
</reference>
<protein>
    <recommendedName>
        <fullName evidence="5">Secreted protein</fullName>
    </recommendedName>
</protein>
<keyword evidence="4" id="KW-1185">Reference proteome</keyword>
<dbReference type="AlphaFoldDB" id="A0AAE1DXM2"/>
<organism evidence="3 4">
    <name type="scientific">Elysia crispata</name>
    <name type="common">lettuce slug</name>
    <dbReference type="NCBI Taxonomy" id="231223"/>
    <lineage>
        <taxon>Eukaryota</taxon>
        <taxon>Metazoa</taxon>
        <taxon>Spiralia</taxon>
        <taxon>Lophotrochozoa</taxon>
        <taxon>Mollusca</taxon>
        <taxon>Gastropoda</taxon>
        <taxon>Heterobranchia</taxon>
        <taxon>Euthyneura</taxon>
        <taxon>Panpulmonata</taxon>
        <taxon>Sacoglossa</taxon>
        <taxon>Placobranchoidea</taxon>
        <taxon>Plakobranchidae</taxon>
        <taxon>Elysia</taxon>
    </lineage>
</organism>
<accession>A0AAE1DXM2</accession>
<evidence type="ECO:0008006" key="5">
    <source>
        <dbReference type="Google" id="ProtNLM"/>
    </source>
</evidence>
<evidence type="ECO:0000256" key="1">
    <source>
        <dbReference type="SAM" id="MobiDB-lite"/>
    </source>
</evidence>
<evidence type="ECO:0000313" key="4">
    <source>
        <dbReference type="Proteomes" id="UP001283361"/>
    </source>
</evidence>